<evidence type="ECO:0008006" key="4">
    <source>
        <dbReference type="Google" id="ProtNLM"/>
    </source>
</evidence>
<evidence type="ECO:0000313" key="2">
    <source>
        <dbReference type="EMBL" id="TVP39307.1"/>
    </source>
</evidence>
<protein>
    <recommendedName>
        <fullName evidence="4">Antibiotic biosynthesis monooxygenase</fullName>
    </recommendedName>
</protein>
<dbReference type="InterPro" id="IPR038762">
    <property type="entry name" value="ABM_predict"/>
</dbReference>
<dbReference type="InterPro" id="IPR011008">
    <property type="entry name" value="Dimeric_a/b-barrel"/>
</dbReference>
<comment type="caution">
    <text evidence="2">The sequence shown here is derived from an EMBL/GenBank/DDBJ whole genome shotgun (WGS) entry which is preliminary data.</text>
</comment>
<dbReference type="RefSeq" id="WP_144733962.1">
    <property type="nucleotide sequence ID" value="NZ_ML675591.1"/>
</dbReference>
<feature type="transmembrane region" description="Helical" evidence="1">
    <location>
        <begin position="134"/>
        <end position="154"/>
    </location>
</feature>
<dbReference type="OrthoDB" id="8216at2157"/>
<keyword evidence="1" id="KW-0812">Transmembrane</keyword>
<keyword evidence="1" id="KW-0472">Membrane</keyword>
<proteinExistence type="predicted"/>
<evidence type="ECO:0000313" key="3">
    <source>
        <dbReference type="Proteomes" id="UP000315289"/>
    </source>
</evidence>
<keyword evidence="3" id="KW-1185">Reference proteome</keyword>
<dbReference type="SUPFAM" id="SSF54909">
    <property type="entry name" value="Dimeric alpha+beta barrel"/>
    <property type="match status" value="1"/>
</dbReference>
<dbReference type="PANTHER" id="PTHR40057">
    <property type="entry name" value="SLR1162 PROTEIN"/>
    <property type="match status" value="1"/>
</dbReference>
<reference evidence="2 3" key="1">
    <citation type="journal article" date="2019" name="Front. Microbiol.">
        <title>Ammonia Oxidation by the Arctic Terrestrial Thaumarchaeote Candidatus Nitrosocosmicus arcticus Is Stimulated by Increasing Temperatures.</title>
        <authorList>
            <person name="Alves R.J.E."/>
            <person name="Kerou M."/>
            <person name="Zappe A."/>
            <person name="Bittner R."/>
            <person name="Abby S.S."/>
            <person name="Schmidt H.A."/>
            <person name="Pfeifer K."/>
            <person name="Schleper C."/>
        </authorList>
    </citation>
    <scope>NUCLEOTIDE SEQUENCE [LARGE SCALE GENOMIC DNA]</scope>
    <source>
        <strain evidence="2 3">Kfb</strain>
    </source>
</reference>
<name>A0A557SRT5_9ARCH</name>
<accession>A0A557SRT5</accession>
<dbReference type="PANTHER" id="PTHR40057:SF1">
    <property type="entry name" value="SLR1162 PROTEIN"/>
    <property type="match status" value="1"/>
</dbReference>
<dbReference type="Proteomes" id="UP000315289">
    <property type="component" value="Unassembled WGS sequence"/>
</dbReference>
<feature type="transmembrane region" description="Helical" evidence="1">
    <location>
        <begin position="160"/>
        <end position="182"/>
    </location>
</feature>
<gene>
    <name evidence="2" type="ORF">NARC_160020</name>
</gene>
<dbReference type="EMBL" id="VOAH01000016">
    <property type="protein sequence ID" value="TVP39307.1"/>
    <property type="molecule type" value="Genomic_DNA"/>
</dbReference>
<evidence type="ECO:0000256" key="1">
    <source>
        <dbReference type="SAM" id="Phobius"/>
    </source>
</evidence>
<organism evidence="2 3">
    <name type="scientific">Candidatus Nitrosocosmicus arcticus</name>
    <dbReference type="NCBI Taxonomy" id="2035267"/>
    <lineage>
        <taxon>Archaea</taxon>
        <taxon>Nitrososphaerota</taxon>
        <taxon>Nitrososphaeria</taxon>
        <taxon>Nitrososphaerales</taxon>
        <taxon>Nitrososphaeraceae</taxon>
        <taxon>Candidatus Nitrosocosmicus</taxon>
    </lineage>
</organism>
<keyword evidence="1" id="KW-1133">Transmembrane helix</keyword>
<dbReference type="AlphaFoldDB" id="A0A557SRT5"/>
<sequence>MSNDRIANHAGKMSDIHENEVTSVICRNIKPGHEKDYDNWLKRYMALQRNALGYHSVTIIIPGAGEPSNRYIIRKFDNKADMEKWDNSKESLKLIDEANNYSTRHYETSSGLETWFTLPGLKTLSQSPPPRWKMALVIFFAAYLINTISRYLLNPFIGEWPLFANVAIFSAILVVLLSYFALPILSRVFSHWLYPGNV</sequence>